<evidence type="ECO:0008006" key="3">
    <source>
        <dbReference type="Google" id="ProtNLM"/>
    </source>
</evidence>
<accession>A0A9W7J6G1</accession>
<name>A0A9W7J6G1_HIBTR</name>
<organism evidence="1 2">
    <name type="scientific">Hibiscus trionum</name>
    <name type="common">Flower of an hour</name>
    <dbReference type="NCBI Taxonomy" id="183268"/>
    <lineage>
        <taxon>Eukaryota</taxon>
        <taxon>Viridiplantae</taxon>
        <taxon>Streptophyta</taxon>
        <taxon>Embryophyta</taxon>
        <taxon>Tracheophyta</taxon>
        <taxon>Spermatophyta</taxon>
        <taxon>Magnoliopsida</taxon>
        <taxon>eudicotyledons</taxon>
        <taxon>Gunneridae</taxon>
        <taxon>Pentapetalae</taxon>
        <taxon>rosids</taxon>
        <taxon>malvids</taxon>
        <taxon>Malvales</taxon>
        <taxon>Malvaceae</taxon>
        <taxon>Malvoideae</taxon>
        <taxon>Hibiscus</taxon>
    </lineage>
</organism>
<keyword evidence="2" id="KW-1185">Reference proteome</keyword>
<dbReference type="PANTHER" id="PTHR33116">
    <property type="entry name" value="REVERSE TRANSCRIPTASE ZINC-BINDING DOMAIN-CONTAINING PROTEIN-RELATED-RELATED"/>
    <property type="match status" value="1"/>
</dbReference>
<reference evidence="1" key="1">
    <citation type="submission" date="2023-05" db="EMBL/GenBank/DDBJ databases">
        <title>Genome and transcriptome analyses reveal genes involved in the formation of fine ridges on petal epidermal cells in Hibiscus trionum.</title>
        <authorList>
            <person name="Koshimizu S."/>
            <person name="Masuda S."/>
            <person name="Ishii T."/>
            <person name="Shirasu K."/>
            <person name="Hoshino A."/>
            <person name="Arita M."/>
        </authorList>
    </citation>
    <scope>NUCLEOTIDE SEQUENCE</scope>
    <source>
        <strain evidence="1">Hamamatsu line</strain>
    </source>
</reference>
<dbReference type="EMBL" id="BSYR01000055">
    <property type="protein sequence ID" value="GMJ09516.1"/>
    <property type="molecule type" value="Genomic_DNA"/>
</dbReference>
<protein>
    <recommendedName>
        <fullName evidence="3">Reverse transcriptase domain-containing protein</fullName>
    </recommendedName>
</protein>
<dbReference type="PANTHER" id="PTHR33116:SF84">
    <property type="entry name" value="RNA-DIRECTED DNA POLYMERASE"/>
    <property type="match status" value="1"/>
</dbReference>
<evidence type="ECO:0000313" key="1">
    <source>
        <dbReference type="EMBL" id="GMJ09516.1"/>
    </source>
</evidence>
<comment type="caution">
    <text evidence="1">The sequence shown here is derived from an EMBL/GenBank/DDBJ whole genome shotgun (WGS) entry which is preliminary data.</text>
</comment>
<dbReference type="AlphaFoldDB" id="A0A9W7J6G1"/>
<evidence type="ECO:0000313" key="2">
    <source>
        <dbReference type="Proteomes" id="UP001165190"/>
    </source>
</evidence>
<sequence>MAMNCLLRLLDVAAVEGIFQYHLKCGKIGLANLCFVDDLLVFYNGTLDSLNTAKSDLFIYGVKPDDVVGAIFQETGFRLSSLPVRYLGVPLATHMLTKGDCHALLDKVRAKIGQLSACNLSFAGRLQLIRSVLYGVLNFCTRQLLLPKTVQGKVNQHCSCFLEGW</sequence>
<dbReference type="Proteomes" id="UP001165190">
    <property type="component" value="Unassembled WGS sequence"/>
</dbReference>
<proteinExistence type="predicted"/>
<gene>
    <name evidence="1" type="ORF">HRI_004620800</name>
</gene>
<dbReference type="OrthoDB" id="1739308at2759"/>